<dbReference type="KEGG" id="mhf:MHF_0309"/>
<name>F6FGR6_MYCHI</name>
<accession>F6FGR6</accession>
<dbReference type="AlphaFoldDB" id="F6FGR6"/>
<evidence type="ECO:0000313" key="3">
    <source>
        <dbReference type="Proteomes" id="UP000007952"/>
    </source>
</evidence>
<reference key="2">
    <citation type="submission" date="2011-05" db="EMBL/GenBank/DDBJ databases">
        <title>The Genome of Mycoplasma haemofelis Strain Ohio2, a pathogenic hemoplasma of the cat.</title>
        <authorList>
            <person name="Santos A.P."/>
            <person name="Guimaraes A.M.S."/>
            <person name="SanMiguel P.J."/>
            <person name="Martin S.W."/>
            <person name="Messick J.B."/>
        </authorList>
    </citation>
    <scope>NUCLEOTIDE SEQUENCE</scope>
    <source>
        <strain>Ohio2</strain>
    </source>
</reference>
<protein>
    <recommendedName>
        <fullName evidence="4">Lipoprotein</fullName>
    </recommendedName>
</protein>
<evidence type="ECO:0008006" key="4">
    <source>
        <dbReference type="Google" id="ProtNLM"/>
    </source>
</evidence>
<proteinExistence type="predicted"/>
<organism evidence="2 3">
    <name type="scientific">Mycoplasma haemofelis (strain Ohio2)</name>
    <dbReference type="NCBI Taxonomy" id="859194"/>
    <lineage>
        <taxon>Bacteria</taxon>
        <taxon>Bacillati</taxon>
        <taxon>Mycoplasmatota</taxon>
        <taxon>Mollicutes</taxon>
        <taxon>Mycoplasmataceae</taxon>
        <taxon>Mycoplasma</taxon>
    </lineage>
</organism>
<evidence type="ECO:0000313" key="2">
    <source>
        <dbReference type="EMBL" id="AEG72589.1"/>
    </source>
</evidence>
<feature type="signal peptide" evidence="1">
    <location>
        <begin position="1"/>
        <end position="18"/>
    </location>
</feature>
<keyword evidence="1" id="KW-0732">Signal</keyword>
<dbReference type="EMBL" id="CP002808">
    <property type="protein sequence ID" value="AEG72589.1"/>
    <property type="molecule type" value="Genomic_DNA"/>
</dbReference>
<dbReference type="HOGENOM" id="CLU_098620_0_0_14"/>
<sequence>MTLAAKSALGFVSSALLAGTTTAVVRPSPEEPRTISKLISSTRPDRRLLFDGYQKKSDGSQEVWKFAWQKYRNDFASGSSNPFSLSITTVDNAPAEFRNACKKLFSEQVLNTEDEKYTWGIEYCTRPTLVSDWIWGQGYEVVSDQGGEWNTLWNTLWNKYKTNNFWQITDSTSNDQAPQAFKTKCKDEANKAQGNKNDVSVTRVIDFCSKKRTN</sequence>
<dbReference type="Proteomes" id="UP000007952">
    <property type="component" value="Chromosome"/>
</dbReference>
<feature type="chain" id="PRO_5003334095" description="Lipoprotein" evidence="1">
    <location>
        <begin position="19"/>
        <end position="214"/>
    </location>
</feature>
<reference evidence="2 3" key="1">
    <citation type="journal article" date="2011" name="J. Bacteriol.">
        <title>Complete genome sequences of two hemotropic Mycoplasmas, Mycoplasma haemofelis strain Ohio2 and Mycoplasma suis strain Illinois.</title>
        <authorList>
            <person name="Messick J.B."/>
            <person name="Santos A.P."/>
            <person name="Guimaraes A.M."/>
        </authorList>
    </citation>
    <scope>NUCLEOTIDE SEQUENCE [LARGE SCALE GENOMIC DNA]</scope>
    <source>
        <strain evidence="2 3">Ohio2</strain>
    </source>
</reference>
<dbReference type="BioCyc" id="MHAE859194:G1GR7-306-MONOMER"/>
<gene>
    <name evidence="2" type="ordered locus">MHF_0309</name>
</gene>
<dbReference type="STRING" id="859194.MHF_0309"/>
<evidence type="ECO:0000256" key="1">
    <source>
        <dbReference type="SAM" id="SignalP"/>
    </source>
</evidence>